<keyword evidence="2" id="KW-0694">RNA-binding</keyword>
<dbReference type="InterPro" id="IPR020627">
    <property type="entry name" value="KhpA"/>
</dbReference>
<evidence type="ECO:0000313" key="3">
    <source>
        <dbReference type="EMBL" id="QBO37046.1"/>
    </source>
</evidence>
<sequence>MNEQEMKNLITTLIVPLASKPEVIEIEINEGDRFVEFTAYVDRSDLGRLIGVGGVTVTAIRNLVYSARFEGAKRVRLSIEPRHA</sequence>
<dbReference type="Gene3D" id="3.30.300.20">
    <property type="match status" value="1"/>
</dbReference>
<gene>
    <name evidence="3" type="ORF">EQG49_11575</name>
</gene>
<protein>
    <submittedName>
        <fullName evidence="3">KH domain-containing protein</fullName>
    </submittedName>
</protein>
<keyword evidence="1" id="KW-0963">Cytoplasm</keyword>
<dbReference type="PANTHER" id="PTHR34654">
    <property type="entry name" value="UPF0109 PROTEIN SCO5592"/>
    <property type="match status" value="1"/>
</dbReference>
<accession>A0A4P6YW88</accession>
<keyword evidence="4" id="KW-1185">Reference proteome</keyword>
<proteinExistence type="predicted"/>
<evidence type="ECO:0000256" key="2">
    <source>
        <dbReference type="ARBA" id="ARBA00022884"/>
    </source>
</evidence>
<dbReference type="Pfam" id="PF13083">
    <property type="entry name" value="KH_KhpA-B"/>
    <property type="match status" value="1"/>
</dbReference>
<evidence type="ECO:0000313" key="4">
    <source>
        <dbReference type="Proteomes" id="UP000292886"/>
    </source>
</evidence>
<dbReference type="KEGG" id="wei:EQG49_11575"/>
<dbReference type="GO" id="GO:0003723">
    <property type="term" value="F:RNA binding"/>
    <property type="evidence" value="ECO:0007669"/>
    <property type="project" value="UniProtKB-KW"/>
</dbReference>
<reference evidence="4" key="1">
    <citation type="submission" date="2019-03" db="EMBL/GenBank/DDBJ databases">
        <title>Weissella sp. 26KH-42 Genome sequencing.</title>
        <authorList>
            <person name="Heo J."/>
            <person name="Kim S.-J."/>
            <person name="Kim J.-S."/>
            <person name="Hong S.-B."/>
            <person name="Kwon S.-W."/>
        </authorList>
    </citation>
    <scope>NUCLEOTIDE SEQUENCE [LARGE SCALE GENOMIC DNA]</scope>
    <source>
        <strain evidence="4">26KH-42</strain>
    </source>
</reference>
<dbReference type="AlphaFoldDB" id="A0A4P6YW88"/>
<dbReference type="RefSeq" id="WP_133364123.1">
    <property type="nucleotide sequence ID" value="NZ_CP037940.1"/>
</dbReference>
<dbReference type="Proteomes" id="UP000292886">
    <property type="component" value="Chromosome"/>
</dbReference>
<dbReference type="EMBL" id="CP037940">
    <property type="protein sequence ID" value="QBO37046.1"/>
    <property type="molecule type" value="Genomic_DNA"/>
</dbReference>
<evidence type="ECO:0000256" key="1">
    <source>
        <dbReference type="ARBA" id="ARBA00022490"/>
    </source>
</evidence>
<dbReference type="InterPro" id="IPR015946">
    <property type="entry name" value="KH_dom-like_a/b"/>
</dbReference>
<name>A0A4P6YW88_9LACO</name>
<dbReference type="OrthoDB" id="9812389at2"/>
<dbReference type="PANTHER" id="PTHR34654:SF1">
    <property type="entry name" value="RNA-BINDING PROTEIN KHPA"/>
    <property type="match status" value="1"/>
</dbReference>
<organism evidence="3 4">
    <name type="scientific">Periweissella cryptocerci</name>
    <dbReference type="NCBI Taxonomy" id="2506420"/>
    <lineage>
        <taxon>Bacteria</taxon>
        <taxon>Bacillati</taxon>
        <taxon>Bacillota</taxon>
        <taxon>Bacilli</taxon>
        <taxon>Lactobacillales</taxon>
        <taxon>Lactobacillaceae</taxon>
        <taxon>Periweissella</taxon>
    </lineage>
</organism>